<evidence type="ECO:0000256" key="8">
    <source>
        <dbReference type="HAMAP-Rule" id="MF_00238"/>
    </source>
</evidence>
<evidence type="ECO:0000256" key="5">
    <source>
        <dbReference type="ARBA" id="ARBA00022840"/>
    </source>
</evidence>
<proteinExistence type="inferred from homology"/>
<evidence type="ECO:0000259" key="9">
    <source>
        <dbReference type="Pfam" id="PF02224"/>
    </source>
</evidence>
<dbReference type="SUPFAM" id="SSF52540">
    <property type="entry name" value="P-loop containing nucleoside triphosphate hydrolases"/>
    <property type="match status" value="1"/>
</dbReference>
<comment type="catalytic activity">
    <reaction evidence="7 8">
        <text>CMP + ATP = CDP + ADP</text>
        <dbReference type="Rhea" id="RHEA:11600"/>
        <dbReference type="ChEBI" id="CHEBI:30616"/>
        <dbReference type="ChEBI" id="CHEBI:58069"/>
        <dbReference type="ChEBI" id="CHEBI:60377"/>
        <dbReference type="ChEBI" id="CHEBI:456216"/>
        <dbReference type="EC" id="2.7.4.25"/>
    </reaction>
</comment>
<protein>
    <recommendedName>
        <fullName evidence="8">Cytidylate kinase</fullName>
        <shortName evidence="8">CK</shortName>
        <ecNumber evidence="8">2.7.4.25</ecNumber>
    </recommendedName>
    <alternativeName>
        <fullName evidence="8">Cytidine monophosphate kinase</fullName>
        <shortName evidence="8">CMP kinase</shortName>
    </alternativeName>
</protein>
<dbReference type="HAMAP" id="MF_00238">
    <property type="entry name" value="Cytidyl_kinase_type1"/>
    <property type="match status" value="1"/>
</dbReference>
<dbReference type="Gene3D" id="3.40.50.300">
    <property type="entry name" value="P-loop containing nucleotide triphosphate hydrolases"/>
    <property type="match status" value="1"/>
</dbReference>
<organism evidence="10 11">
    <name type="scientific">Candidatus Eisenbergiella pullistercoris</name>
    <dbReference type="NCBI Taxonomy" id="2838555"/>
    <lineage>
        <taxon>Bacteria</taxon>
        <taxon>Bacillati</taxon>
        <taxon>Bacillota</taxon>
        <taxon>Clostridia</taxon>
        <taxon>Lachnospirales</taxon>
        <taxon>Lachnospiraceae</taxon>
        <taxon>Eisenbergiella</taxon>
    </lineage>
</organism>
<dbReference type="InterPro" id="IPR027417">
    <property type="entry name" value="P-loop_NTPase"/>
</dbReference>
<dbReference type="InterPro" id="IPR003136">
    <property type="entry name" value="Cytidylate_kin"/>
</dbReference>
<dbReference type="CDD" id="cd02020">
    <property type="entry name" value="CMPK"/>
    <property type="match status" value="1"/>
</dbReference>
<dbReference type="EMBL" id="DXDD01000070">
    <property type="protein sequence ID" value="HIY60080.1"/>
    <property type="molecule type" value="Genomic_DNA"/>
</dbReference>
<keyword evidence="5 8" id="KW-0067">ATP-binding</keyword>
<feature type="domain" description="Cytidylate kinase" evidence="9">
    <location>
        <begin position="5"/>
        <end position="218"/>
    </location>
</feature>
<name>A0A9D1YNC0_9FIRM</name>
<dbReference type="PANTHER" id="PTHR21299">
    <property type="entry name" value="CYTIDYLATE KINASE/PANTOATE-BETA-ALANINE LIGASE"/>
    <property type="match status" value="1"/>
</dbReference>
<evidence type="ECO:0000256" key="2">
    <source>
        <dbReference type="ARBA" id="ARBA00022679"/>
    </source>
</evidence>
<dbReference type="AlphaFoldDB" id="A0A9D1YNC0"/>
<dbReference type="GO" id="GO:0005829">
    <property type="term" value="C:cytosol"/>
    <property type="evidence" value="ECO:0007669"/>
    <property type="project" value="TreeGrafter"/>
</dbReference>
<dbReference type="GO" id="GO:0036431">
    <property type="term" value="F:dCMP kinase activity"/>
    <property type="evidence" value="ECO:0007669"/>
    <property type="project" value="InterPro"/>
</dbReference>
<evidence type="ECO:0000256" key="6">
    <source>
        <dbReference type="ARBA" id="ARBA00047615"/>
    </source>
</evidence>
<keyword evidence="2 8" id="KW-0808">Transferase</keyword>
<dbReference type="NCBIfam" id="TIGR00017">
    <property type="entry name" value="cmk"/>
    <property type="match status" value="1"/>
</dbReference>
<dbReference type="GO" id="GO:0006220">
    <property type="term" value="P:pyrimidine nucleotide metabolic process"/>
    <property type="evidence" value="ECO:0007669"/>
    <property type="project" value="UniProtKB-UniRule"/>
</dbReference>
<evidence type="ECO:0000313" key="10">
    <source>
        <dbReference type="EMBL" id="HIY60080.1"/>
    </source>
</evidence>
<dbReference type="Proteomes" id="UP000824007">
    <property type="component" value="Unassembled WGS sequence"/>
</dbReference>
<keyword evidence="3 8" id="KW-0547">Nucleotide-binding</keyword>
<reference evidence="10" key="2">
    <citation type="submission" date="2021-04" db="EMBL/GenBank/DDBJ databases">
        <authorList>
            <person name="Gilroy R."/>
        </authorList>
    </citation>
    <scope>NUCLEOTIDE SEQUENCE</scope>
    <source>
        <strain evidence="10">ChiSxjej3B15-24422</strain>
    </source>
</reference>
<accession>A0A9D1YNC0</accession>
<comment type="catalytic activity">
    <reaction evidence="6 8">
        <text>dCMP + ATP = dCDP + ADP</text>
        <dbReference type="Rhea" id="RHEA:25094"/>
        <dbReference type="ChEBI" id="CHEBI:30616"/>
        <dbReference type="ChEBI" id="CHEBI:57566"/>
        <dbReference type="ChEBI" id="CHEBI:58593"/>
        <dbReference type="ChEBI" id="CHEBI:456216"/>
        <dbReference type="EC" id="2.7.4.25"/>
    </reaction>
</comment>
<evidence type="ECO:0000256" key="4">
    <source>
        <dbReference type="ARBA" id="ARBA00022777"/>
    </source>
</evidence>
<feature type="binding site" evidence="8">
    <location>
        <begin position="9"/>
        <end position="17"/>
    </location>
    <ligand>
        <name>ATP</name>
        <dbReference type="ChEBI" id="CHEBI:30616"/>
    </ligand>
</feature>
<dbReference type="GO" id="GO:0005524">
    <property type="term" value="F:ATP binding"/>
    <property type="evidence" value="ECO:0007669"/>
    <property type="project" value="UniProtKB-UniRule"/>
</dbReference>
<evidence type="ECO:0000256" key="7">
    <source>
        <dbReference type="ARBA" id="ARBA00048478"/>
    </source>
</evidence>
<dbReference type="InterPro" id="IPR011994">
    <property type="entry name" value="Cytidylate_kinase_dom"/>
</dbReference>
<dbReference type="EC" id="2.7.4.25" evidence="8"/>
<keyword evidence="8" id="KW-0963">Cytoplasm</keyword>
<comment type="caution">
    <text evidence="10">The sequence shown here is derived from an EMBL/GenBank/DDBJ whole genome shotgun (WGS) entry which is preliminary data.</text>
</comment>
<dbReference type="PANTHER" id="PTHR21299:SF2">
    <property type="entry name" value="CYTIDYLATE KINASE"/>
    <property type="match status" value="1"/>
</dbReference>
<sequence>MSINIAIDGPAGAGKSTVARRAAEKLGFVYVDTGAMYRAIALYLLRQGVSPEEKDRIAEKCAGADVSISYRNGEQIVSLNGENVNGLIRTDEVTKMSSAASAVPAVRERLLDLQRGLAAKNNVLMDGRDIGTCILPDAQVKIFLTASTAVRAKRRFDELCAKGDAAETLESVEAKIMKRDEDDRNREISPLREAPDAVHLDTSDMNIDQAVEAVLSICREKGCIG</sequence>
<keyword evidence="4 8" id="KW-0418">Kinase</keyword>
<gene>
    <name evidence="8 10" type="primary">cmk</name>
    <name evidence="10" type="ORF">H9831_05285</name>
</gene>
<evidence type="ECO:0000313" key="11">
    <source>
        <dbReference type="Proteomes" id="UP000824007"/>
    </source>
</evidence>
<evidence type="ECO:0000256" key="3">
    <source>
        <dbReference type="ARBA" id="ARBA00022741"/>
    </source>
</evidence>
<comment type="similarity">
    <text evidence="1 8">Belongs to the cytidylate kinase family. Type 1 subfamily.</text>
</comment>
<evidence type="ECO:0000256" key="1">
    <source>
        <dbReference type="ARBA" id="ARBA00009427"/>
    </source>
</evidence>
<reference evidence="10" key="1">
    <citation type="journal article" date="2021" name="PeerJ">
        <title>Extensive microbial diversity within the chicken gut microbiome revealed by metagenomics and culture.</title>
        <authorList>
            <person name="Gilroy R."/>
            <person name="Ravi A."/>
            <person name="Getino M."/>
            <person name="Pursley I."/>
            <person name="Horton D.L."/>
            <person name="Alikhan N.F."/>
            <person name="Baker D."/>
            <person name="Gharbi K."/>
            <person name="Hall N."/>
            <person name="Watson M."/>
            <person name="Adriaenssens E.M."/>
            <person name="Foster-Nyarko E."/>
            <person name="Jarju S."/>
            <person name="Secka A."/>
            <person name="Antonio M."/>
            <person name="Oren A."/>
            <person name="Chaudhuri R.R."/>
            <person name="La Ragione R."/>
            <person name="Hildebrand F."/>
            <person name="Pallen M.J."/>
        </authorList>
    </citation>
    <scope>NUCLEOTIDE SEQUENCE</scope>
    <source>
        <strain evidence="10">ChiSxjej3B15-24422</strain>
    </source>
</reference>
<dbReference type="Pfam" id="PF02224">
    <property type="entry name" value="Cytidylate_kin"/>
    <property type="match status" value="1"/>
</dbReference>
<comment type="subcellular location">
    <subcellularLocation>
        <location evidence="8">Cytoplasm</location>
    </subcellularLocation>
</comment>
<dbReference type="GO" id="GO:0015949">
    <property type="term" value="P:nucleobase-containing small molecule interconversion"/>
    <property type="evidence" value="ECO:0007669"/>
    <property type="project" value="TreeGrafter"/>
</dbReference>